<dbReference type="AlphaFoldDB" id="A0A1I8JBS2"/>
<proteinExistence type="predicted"/>
<sequence length="174" mass="20447">AAQKRKAAERVRRTNELRFRLAFLPDLRSAFGIHRFHLSDASLRPGSVGSDQLLGRSASGFFTTSRCPESNNRRKSMLLRQLDIEEQEPLLKVDPHQEQVLPRVPELHLEQAPLKPLERLQVPDRHLQQELLLKLERLQVPDRHLEQEPLLRLEPLQVPDRHLQQELLRQRERL</sequence>
<keyword evidence="1" id="KW-1185">Reference proteome</keyword>
<evidence type="ECO:0000313" key="2">
    <source>
        <dbReference type="WBParaSite" id="maker-uti_cns_0046642-snap-gene-0.8-mRNA-1"/>
    </source>
</evidence>
<dbReference type="Proteomes" id="UP000095280">
    <property type="component" value="Unplaced"/>
</dbReference>
<reference evidence="2" key="1">
    <citation type="submission" date="2016-11" db="UniProtKB">
        <authorList>
            <consortium name="WormBaseParasite"/>
        </authorList>
    </citation>
    <scope>IDENTIFICATION</scope>
</reference>
<protein>
    <submittedName>
        <fullName evidence="2">Histone deacetylase</fullName>
    </submittedName>
</protein>
<evidence type="ECO:0000313" key="1">
    <source>
        <dbReference type="Proteomes" id="UP000095280"/>
    </source>
</evidence>
<name>A0A1I8JBS2_9PLAT</name>
<organism evidence="1 2">
    <name type="scientific">Macrostomum lignano</name>
    <dbReference type="NCBI Taxonomy" id="282301"/>
    <lineage>
        <taxon>Eukaryota</taxon>
        <taxon>Metazoa</taxon>
        <taxon>Spiralia</taxon>
        <taxon>Lophotrochozoa</taxon>
        <taxon>Platyhelminthes</taxon>
        <taxon>Rhabditophora</taxon>
        <taxon>Macrostomorpha</taxon>
        <taxon>Macrostomida</taxon>
        <taxon>Macrostomidae</taxon>
        <taxon>Macrostomum</taxon>
    </lineage>
</organism>
<dbReference type="WBParaSite" id="maker-uti_cns_0046642-snap-gene-0.8-mRNA-1">
    <property type="protein sequence ID" value="maker-uti_cns_0046642-snap-gene-0.8-mRNA-1"/>
    <property type="gene ID" value="maker-uti_cns_0046642-snap-gene-0.8"/>
</dbReference>
<accession>A0A1I8JBS2</accession>